<dbReference type="EMBL" id="BSEC01000001">
    <property type="protein sequence ID" value="GLI93889.1"/>
    <property type="molecule type" value="Genomic_DNA"/>
</dbReference>
<dbReference type="Proteomes" id="UP001144323">
    <property type="component" value="Unassembled WGS sequence"/>
</dbReference>
<comment type="caution">
    <text evidence="1">The sequence shown here is derived from an EMBL/GenBank/DDBJ whole genome shotgun (WGS) entry which is preliminary data.</text>
</comment>
<evidence type="ECO:0000313" key="1">
    <source>
        <dbReference type="EMBL" id="GLI93889.1"/>
    </source>
</evidence>
<dbReference type="AlphaFoldDB" id="A0A9W6GVY7"/>
<evidence type="ECO:0000313" key="2">
    <source>
        <dbReference type="Proteomes" id="UP001144323"/>
    </source>
</evidence>
<name>A0A9W6GVY7_9HYPH</name>
<keyword evidence="2" id="KW-1185">Reference proteome</keyword>
<proteinExistence type="predicted"/>
<gene>
    <name evidence="1" type="ORF">LMG27198_28810</name>
</gene>
<protein>
    <submittedName>
        <fullName evidence="1">Uncharacterized protein</fullName>
    </submittedName>
</protein>
<organism evidence="1 2">
    <name type="scientific">Methylocystis echinoides</name>
    <dbReference type="NCBI Taxonomy" id="29468"/>
    <lineage>
        <taxon>Bacteria</taxon>
        <taxon>Pseudomonadati</taxon>
        <taxon>Pseudomonadota</taxon>
        <taxon>Alphaproteobacteria</taxon>
        <taxon>Hyphomicrobiales</taxon>
        <taxon>Methylocystaceae</taxon>
        <taxon>Methylocystis</taxon>
    </lineage>
</organism>
<reference evidence="1" key="1">
    <citation type="journal article" date="2023" name="Int. J. Syst. Evol. Microbiol.">
        <title>Methylocystis iwaonis sp. nov., a type II methane-oxidizing bacterium from surface soil of a rice paddy field in Japan, and emended description of the genus Methylocystis (ex Whittenbury et al. 1970) Bowman et al. 1993.</title>
        <authorList>
            <person name="Kaise H."/>
            <person name="Sawadogo J.B."/>
            <person name="Alam M.S."/>
            <person name="Ueno C."/>
            <person name="Dianou D."/>
            <person name="Shinjo R."/>
            <person name="Asakawa S."/>
        </authorList>
    </citation>
    <scope>NUCLEOTIDE SEQUENCE</scope>
    <source>
        <strain evidence="1">LMG27198</strain>
    </source>
</reference>
<sequence>MRARCIKKTDRFLERQIAAFKQSGLTRWAHSKSDAAGVGSGALEIITGNGNLRTPRDLRAAVTQHANHIGSPQFRHVIAPGFQDREDPGFSLFTQARRD</sequence>
<accession>A0A9W6GVY7</accession>